<evidence type="ECO:0000313" key="2">
    <source>
        <dbReference type="EMBL" id="VDO14836.1"/>
    </source>
</evidence>
<dbReference type="SUPFAM" id="SSF54236">
    <property type="entry name" value="Ubiquitin-like"/>
    <property type="match status" value="1"/>
</dbReference>
<dbReference type="Proteomes" id="UP000278807">
    <property type="component" value="Unassembled WGS sequence"/>
</dbReference>
<dbReference type="STRING" id="102285.A0A0R3TYY9"/>
<evidence type="ECO:0000313" key="4">
    <source>
        <dbReference type="WBParaSite" id="HNAJ_0001308801-mRNA-1"/>
    </source>
</evidence>
<proteinExistence type="predicted"/>
<organism evidence="4">
    <name type="scientific">Rodentolepis nana</name>
    <name type="common">Dwarf tapeworm</name>
    <name type="synonym">Hymenolepis nana</name>
    <dbReference type="NCBI Taxonomy" id="102285"/>
    <lineage>
        <taxon>Eukaryota</taxon>
        <taxon>Metazoa</taxon>
        <taxon>Spiralia</taxon>
        <taxon>Lophotrochozoa</taxon>
        <taxon>Platyhelminthes</taxon>
        <taxon>Cestoda</taxon>
        <taxon>Eucestoda</taxon>
        <taxon>Cyclophyllidea</taxon>
        <taxon>Hymenolepididae</taxon>
        <taxon>Rodentolepis</taxon>
    </lineage>
</organism>
<dbReference type="InterPro" id="IPR029071">
    <property type="entry name" value="Ubiquitin-like_domsf"/>
</dbReference>
<reference evidence="2 3" key="2">
    <citation type="submission" date="2018-11" db="EMBL/GenBank/DDBJ databases">
        <authorList>
            <consortium name="Pathogen Informatics"/>
        </authorList>
    </citation>
    <scope>NUCLEOTIDE SEQUENCE [LARGE SCALE GENOMIC DNA]</scope>
</reference>
<dbReference type="Gene3D" id="3.10.20.90">
    <property type="entry name" value="Phosphatidylinositol 3-kinase Catalytic Subunit, Chain A, domain 1"/>
    <property type="match status" value="1"/>
</dbReference>
<protein>
    <submittedName>
        <fullName evidence="4">FERM domain-containing protein</fullName>
    </submittedName>
</protein>
<dbReference type="GO" id="GO:0005856">
    <property type="term" value="C:cytoskeleton"/>
    <property type="evidence" value="ECO:0007669"/>
    <property type="project" value="TreeGrafter"/>
</dbReference>
<dbReference type="OrthoDB" id="5854685at2759"/>
<dbReference type="GO" id="GO:0031032">
    <property type="term" value="P:actomyosin structure organization"/>
    <property type="evidence" value="ECO:0007669"/>
    <property type="project" value="TreeGrafter"/>
</dbReference>
<gene>
    <name evidence="2" type="ORF">HNAJ_LOCUS13062</name>
</gene>
<dbReference type="PANTHER" id="PTHR23280:SF27">
    <property type="entry name" value="TYROSINE-PROTEIN PHOSPHATASE NON-RECEPTOR TYPE"/>
    <property type="match status" value="1"/>
</dbReference>
<evidence type="ECO:0000259" key="1">
    <source>
        <dbReference type="PROSITE" id="PS50057"/>
    </source>
</evidence>
<dbReference type="Pfam" id="PF09379">
    <property type="entry name" value="FERM_N"/>
    <property type="match status" value="1"/>
</dbReference>
<feature type="domain" description="FERM" evidence="1">
    <location>
        <begin position="26"/>
        <end position="101"/>
    </location>
</feature>
<dbReference type="AlphaFoldDB" id="A0A0R3TYY9"/>
<dbReference type="InterPro" id="IPR000299">
    <property type="entry name" value="FERM_domain"/>
</dbReference>
<dbReference type="InterPro" id="IPR018979">
    <property type="entry name" value="FERM_N"/>
</dbReference>
<keyword evidence="3" id="KW-1185">Reference proteome</keyword>
<name>A0A0R3TYY9_RODNA</name>
<dbReference type="PANTHER" id="PTHR23280">
    <property type="entry name" value="4.1 G PROTEIN"/>
    <property type="match status" value="1"/>
</dbReference>
<dbReference type="EMBL" id="UZAE01014933">
    <property type="protein sequence ID" value="VDO14836.1"/>
    <property type="molecule type" value="Genomic_DNA"/>
</dbReference>
<reference evidence="4" key="1">
    <citation type="submission" date="2017-02" db="UniProtKB">
        <authorList>
            <consortium name="WormBaseParasite"/>
        </authorList>
    </citation>
    <scope>IDENTIFICATION</scope>
</reference>
<dbReference type="PROSITE" id="PS50057">
    <property type="entry name" value="FERM_3"/>
    <property type="match status" value="1"/>
</dbReference>
<accession>A0A0R3TYY9</accession>
<evidence type="ECO:0000313" key="3">
    <source>
        <dbReference type="Proteomes" id="UP000278807"/>
    </source>
</evidence>
<dbReference type="WBParaSite" id="HNAJ_0001308801-mRNA-1">
    <property type="protein sequence ID" value="HNAJ_0001308801-mRNA-1"/>
    <property type="gene ID" value="HNAJ_0001308801"/>
</dbReference>
<sequence>MTLRVKGTYSVSAAENPSRLLSVKAITCNVIFLDDKSENFKLDKNARGQVLIDLVNDFLELLERDFFGLQFNDFSCNPGPLLRWLEPTKTLKKQLKGESIM</sequence>